<reference evidence="1 2" key="1">
    <citation type="submission" date="2018-05" db="EMBL/GenBank/DDBJ databases">
        <title>Genomic Encyclopedia of Type Strains, Phase IV (KMG-IV): sequencing the most valuable type-strain genomes for metagenomic binning, comparative biology and taxonomic classification.</title>
        <authorList>
            <person name="Goeker M."/>
        </authorList>
    </citation>
    <scope>NUCLEOTIDE SEQUENCE [LARGE SCALE GENOMIC DNA]</scope>
    <source>
        <strain evidence="1 2">DSM 44717</strain>
    </source>
</reference>
<dbReference type="AlphaFoldDB" id="A0A317NQG5"/>
<protein>
    <submittedName>
        <fullName evidence="1">Uncharacterized protein DUF4913</fullName>
    </submittedName>
</protein>
<name>A0A317NQG5_9NOCA</name>
<evidence type="ECO:0000313" key="1">
    <source>
        <dbReference type="EMBL" id="PWV77510.1"/>
    </source>
</evidence>
<keyword evidence="2" id="KW-1185">Reference proteome</keyword>
<gene>
    <name evidence="1" type="ORF">DFR69_103108</name>
</gene>
<evidence type="ECO:0000313" key="2">
    <source>
        <dbReference type="Proteomes" id="UP000246410"/>
    </source>
</evidence>
<organism evidence="1 2">
    <name type="scientific">Nocardia neocaledoniensis</name>
    <dbReference type="NCBI Taxonomy" id="236511"/>
    <lineage>
        <taxon>Bacteria</taxon>
        <taxon>Bacillati</taxon>
        <taxon>Actinomycetota</taxon>
        <taxon>Actinomycetes</taxon>
        <taxon>Mycobacteriales</taxon>
        <taxon>Nocardiaceae</taxon>
        <taxon>Nocardia</taxon>
    </lineage>
</organism>
<comment type="caution">
    <text evidence="1">The sequence shown here is derived from an EMBL/GenBank/DDBJ whole genome shotgun (WGS) entry which is preliminary data.</text>
</comment>
<dbReference type="RefSeq" id="WP_110037004.1">
    <property type="nucleotide sequence ID" value="NZ_QGTL01000003.1"/>
</dbReference>
<proteinExistence type="predicted"/>
<dbReference type="EMBL" id="QGTL01000003">
    <property type="protein sequence ID" value="PWV77510.1"/>
    <property type="molecule type" value="Genomic_DNA"/>
</dbReference>
<dbReference type="Proteomes" id="UP000246410">
    <property type="component" value="Unassembled WGS sequence"/>
</dbReference>
<sequence>MGSADSGDELITTAYDDLMDWVTGYFVILVGDGVGYRDGERIHWCPQWWRHPGAVVRLDALWRAWEYCRHVGAFGISQWLLDHADPHVRVLLSPSGPFQHCSGEHGHRATEPLPVVDLPTEVPVFSAPKLPGDSRA</sequence>
<dbReference type="Pfam" id="PF16259">
    <property type="entry name" value="DUF4913"/>
    <property type="match status" value="1"/>
</dbReference>
<dbReference type="InterPro" id="IPR032584">
    <property type="entry name" value="DUF4913"/>
</dbReference>
<accession>A0A317NQG5</accession>